<reference evidence="1" key="1">
    <citation type="journal article" date="2014" name="Front. Microbiol.">
        <title>High frequency of phylogenetically diverse reductive dehalogenase-homologous genes in deep subseafloor sedimentary metagenomes.</title>
        <authorList>
            <person name="Kawai M."/>
            <person name="Futagami T."/>
            <person name="Toyoda A."/>
            <person name="Takaki Y."/>
            <person name="Nishi S."/>
            <person name="Hori S."/>
            <person name="Arai W."/>
            <person name="Tsubouchi T."/>
            <person name="Morono Y."/>
            <person name="Uchiyama I."/>
            <person name="Ito T."/>
            <person name="Fujiyama A."/>
            <person name="Inagaki F."/>
            <person name="Takami H."/>
        </authorList>
    </citation>
    <scope>NUCLEOTIDE SEQUENCE</scope>
    <source>
        <strain evidence="1">Expedition CK06-06</strain>
    </source>
</reference>
<dbReference type="AlphaFoldDB" id="X1M046"/>
<comment type="caution">
    <text evidence="1">The sequence shown here is derived from an EMBL/GenBank/DDBJ whole genome shotgun (WGS) entry which is preliminary data.</text>
</comment>
<accession>X1M046</accession>
<feature type="non-terminal residue" evidence="1">
    <location>
        <position position="1"/>
    </location>
</feature>
<dbReference type="EMBL" id="BARV01018881">
    <property type="protein sequence ID" value="GAI24733.1"/>
    <property type="molecule type" value="Genomic_DNA"/>
</dbReference>
<organism evidence="1">
    <name type="scientific">marine sediment metagenome</name>
    <dbReference type="NCBI Taxonomy" id="412755"/>
    <lineage>
        <taxon>unclassified sequences</taxon>
        <taxon>metagenomes</taxon>
        <taxon>ecological metagenomes</taxon>
    </lineage>
</organism>
<sequence>FVWSREMIDIEKFGYLGQSEKVDHARVFLFPKFTGA</sequence>
<gene>
    <name evidence="1" type="ORF">S06H3_31846</name>
</gene>
<name>X1M046_9ZZZZ</name>
<evidence type="ECO:0000313" key="1">
    <source>
        <dbReference type="EMBL" id="GAI24733.1"/>
    </source>
</evidence>
<proteinExistence type="predicted"/>
<protein>
    <submittedName>
        <fullName evidence="1">Uncharacterized protein</fullName>
    </submittedName>
</protein>